<name>A0A0L0V9S3_9BASI</name>
<accession>A0A0L0V9S3</accession>
<organism evidence="1 2">
    <name type="scientific">Puccinia striiformis f. sp. tritici PST-78</name>
    <dbReference type="NCBI Taxonomy" id="1165861"/>
    <lineage>
        <taxon>Eukaryota</taxon>
        <taxon>Fungi</taxon>
        <taxon>Dikarya</taxon>
        <taxon>Basidiomycota</taxon>
        <taxon>Pucciniomycotina</taxon>
        <taxon>Pucciniomycetes</taxon>
        <taxon>Pucciniales</taxon>
        <taxon>Pucciniaceae</taxon>
        <taxon>Puccinia</taxon>
    </lineage>
</organism>
<sequence>MTAISHILAPLVDELLLLNTGTFVRTPQFPDGRKLSIHLGALIGDVVTTHKITGFASHAATYFCSWCKCQKNDIKQMHVGQARASRDTQFQAIGWRDSNTLAKQKCLLKLYGTRWPELNRLPYGDPVKNVVLGIMHNWYEGVLQHCWRVRWAFEPEPSKHVVHGNQLDDWEDNASDDSDASFHFHDSALLHIQRAV</sequence>
<evidence type="ECO:0000313" key="1">
    <source>
        <dbReference type="EMBL" id="KNE96028.1"/>
    </source>
</evidence>
<reference evidence="2" key="1">
    <citation type="submission" date="2014-03" db="EMBL/GenBank/DDBJ databases">
        <title>The Genome Sequence of Puccinia striiformis f. sp. tritici PST-78.</title>
        <authorList>
            <consortium name="The Broad Institute Genome Sequencing Platform"/>
            <person name="Cuomo C."/>
            <person name="Hulbert S."/>
            <person name="Chen X."/>
            <person name="Walker B."/>
            <person name="Young S.K."/>
            <person name="Zeng Q."/>
            <person name="Gargeya S."/>
            <person name="Fitzgerald M."/>
            <person name="Haas B."/>
            <person name="Abouelleil A."/>
            <person name="Alvarado L."/>
            <person name="Arachchi H.M."/>
            <person name="Berlin A.M."/>
            <person name="Chapman S.B."/>
            <person name="Goldberg J."/>
            <person name="Griggs A."/>
            <person name="Gujja S."/>
            <person name="Hansen M."/>
            <person name="Howarth C."/>
            <person name="Imamovic A."/>
            <person name="Larimer J."/>
            <person name="McCowan C."/>
            <person name="Montmayeur A."/>
            <person name="Murphy C."/>
            <person name="Neiman D."/>
            <person name="Pearson M."/>
            <person name="Priest M."/>
            <person name="Roberts A."/>
            <person name="Saif S."/>
            <person name="Shea T."/>
            <person name="Sisk P."/>
            <person name="Sykes S."/>
            <person name="Wortman J."/>
            <person name="Nusbaum C."/>
            <person name="Birren B."/>
        </authorList>
    </citation>
    <scope>NUCLEOTIDE SEQUENCE [LARGE SCALE GENOMIC DNA]</scope>
    <source>
        <strain evidence="2">race PST-78</strain>
    </source>
</reference>
<dbReference type="AlphaFoldDB" id="A0A0L0V9S3"/>
<dbReference type="Proteomes" id="UP000054564">
    <property type="component" value="Unassembled WGS sequence"/>
</dbReference>
<comment type="caution">
    <text evidence="1">The sequence shown here is derived from an EMBL/GenBank/DDBJ whole genome shotgun (WGS) entry which is preliminary data.</text>
</comment>
<protein>
    <submittedName>
        <fullName evidence="1">Uncharacterized protein</fullName>
    </submittedName>
</protein>
<dbReference type="STRING" id="1165861.A0A0L0V9S3"/>
<keyword evidence="2" id="KW-1185">Reference proteome</keyword>
<gene>
    <name evidence="1" type="ORF">PSTG_10605</name>
</gene>
<proteinExistence type="predicted"/>
<dbReference type="EMBL" id="AJIL01000087">
    <property type="protein sequence ID" value="KNE96028.1"/>
    <property type="molecule type" value="Genomic_DNA"/>
</dbReference>
<evidence type="ECO:0000313" key="2">
    <source>
        <dbReference type="Proteomes" id="UP000054564"/>
    </source>
</evidence>